<accession>A0A1X2HQR9</accession>
<keyword evidence="3" id="KW-1185">Reference proteome</keyword>
<name>A0A1X2HQR9_SYNRA</name>
<organism evidence="2 3">
    <name type="scientific">Syncephalastrum racemosum</name>
    <name type="common">Filamentous fungus</name>
    <dbReference type="NCBI Taxonomy" id="13706"/>
    <lineage>
        <taxon>Eukaryota</taxon>
        <taxon>Fungi</taxon>
        <taxon>Fungi incertae sedis</taxon>
        <taxon>Mucoromycota</taxon>
        <taxon>Mucoromycotina</taxon>
        <taxon>Mucoromycetes</taxon>
        <taxon>Mucorales</taxon>
        <taxon>Syncephalastraceae</taxon>
        <taxon>Syncephalastrum</taxon>
    </lineage>
</organism>
<dbReference type="AlphaFoldDB" id="A0A1X2HQR9"/>
<dbReference type="Proteomes" id="UP000242180">
    <property type="component" value="Unassembled WGS sequence"/>
</dbReference>
<protein>
    <submittedName>
        <fullName evidence="2">Uncharacterized protein</fullName>
    </submittedName>
</protein>
<sequence>MSMRKLKAGSALLINLISAFWLTDRAQIGHEEFSNHQFMLATGFAICDQPHNTGYGTGTIALEKLMPLFLKEQTVAVLNETTTTFDEAF</sequence>
<keyword evidence="1" id="KW-0732">Signal</keyword>
<reference evidence="2 3" key="1">
    <citation type="submission" date="2016-07" db="EMBL/GenBank/DDBJ databases">
        <title>Pervasive Adenine N6-methylation of Active Genes in Fungi.</title>
        <authorList>
            <consortium name="DOE Joint Genome Institute"/>
            <person name="Mondo S.J."/>
            <person name="Dannebaum R.O."/>
            <person name="Kuo R.C."/>
            <person name="Labutti K."/>
            <person name="Haridas S."/>
            <person name="Kuo A."/>
            <person name="Salamov A."/>
            <person name="Ahrendt S.R."/>
            <person name="Lipzen A."/>
            <person name="Sullivan W."/>
            <person name="Andreopoulos W.B."/>
            <person name="Clum A."/>
            <person name="Lindquist E."/>
            <person name="Daum C."/>
            <person name="Ramamoorthy G.K."/>
            <person name="Gryganskyi A."/>
            <person name="Culley D."/>
            <person name="Magnuson J.K."/>
            <person name="James T.Y."/>
            <person name="O'Malley M.A."/>
            <person name="Stajich J.E."/>
            <person name="Spatafora J.W."/>
            <person name="Visel A."/>
            <person name="Grigoriev I.V."/>
        </authorList>
    </citation>
    <scope>NUCLEOTIDE SEQUENCE [LARGE SCALE GENOMIC DNA]</scope>
    <source>
        <strain evidence="2 3">NRRL 2496</strain>
    </source>
</reference>
<gene>
    <name evidence="2" type="ORF">BCR43DRAFT_512568</name>
</gene>
<evidence type="ECO:0000313" key="2">
    <source>
        <dbReference type="EMBL" id="ORZ01734.1"/>
    </source>
</evidence>
<comment type="caution">
    <text evidence="2">The sequence shown here is derived from an EMBL/GenBank/DDBJ whole genome shotgun (WGS) entry which is preliminary data.</text>
</comment>
<feature type="chain" id="PRO_5012755694" evidence="1">
    <location>
        <begin position="20"/>
        <end position="89"/>
    </location>
</feature>
<evidence type="ECO:0000256" key="1">
    <source>
        <dbReference type="SAM" id="SignalP"/>
    </source>
</evidence>
<proteinExistence type="predicted"/>
<dbReference type="EMBL" id="MCGN01000002">
    <property type="protein sequence ID" value="ORZ01734.1"/>
    <property type="molecule type" value="Genomic_DNA"/>
</dbReference>
<feature type="signal peptide" evidence="1">
    <location>
        <begin position="1"/>
        <end position="19"/>
    </location>
</feature>
<dbReference type="InParanoid" id="A0A1X2HQR9"/>
<evidence type="ECO:0000313" key="3">
    <source>
        <dbReference type="Proteomes" id="UP000242180"/>
    </source>
</evidence>